<evidence type="ECO:0000256" key="1">
    <source>
        <dbReference type="ARBA" id="ARBA00022723"/>
    </source>
</evidence>
<dbReference type="PANTHER" id="PTHR43578">
    <property type="entry name" value="NADH-QUINONE OXIDOREDUCTASE SUBUNIT F"/>
    <property type="match status" value="1"/>
</dbReference>
<dbReference type="SUPFAM" id="SSF52833">
    <property type="entry name" value="Thioredoxin-like"/>
    <property type="match status" value="1"/>
</dbReference>
<dbReference type="InterPro" id="IPR036249">
    <property type="entry name" value="Thioredoxin-like_sf"/>
</dbReference>
<gene>
    <name evidence="4" type="ORF">HKBW3S03_01498</name>
    <name evidence="5" type="ORF">HKBW3S47_01971</name>
</gene>
<protein>
    <submittedName>
        <fullName evidence="5">NADP-reducing hydrogenase subunit HndC</fullName>
    </submittedName>
</protein>
<keyword evidence="1" id="KW-0479">Metal-binding</keyword>
<evidence type="ECO:0000256" key="2">
    <source>
        <dbReference type="ARBA" id="ARBA00023004"/>
    </source>
</evidence>
<name>A0A6V8QG38_9ACTN</name>
<dbReference type="EMBL" id="BLRU01000205">
    <property type="protein sequence ID" value="GFP19994.1"/>
    <property type="molecule type" value="Genomic_DNA"/>
</dbReference>
<dbReference type="Proteomes" id="UP000574717">
    <property type="component" value="Unassembled WGS sequence"/>
</dbReference>
<dbReference type="RefSeq" id="WP_176236200.1">
    <property type="nucleotide sequence ID" value="NZ_BLRU01000205.1"/>
</dbReference>
<dbReference type="PANTHER" id="PTHR43578:SF3">
    <property type="entry name" value="NADH-QUINONE OXIDOREDUCTASE SUBUNIT F"/>
    <property type="match status" value="1"/>
</dbReference>
<evidence type="ECO:0000256" key="3">
    <source>
        <dbReference type="ARBA" id="ARBA00023014"/>
    </source>
</evidence>
<dbReference type="Gene3D" id="3.40.30.10">
    <property type="entry name" value="Glutaredoxin"/>
    <property type="match status" value="1"/>
</dbReference>
<evidence type="ECO:0000313" key="4">
    <source>
        <dbReference type="EMBL" id="GFP19994.1"/>
    </source>
</evidence>
<evidence type="ECO:0000313" key="7">
    <source>
        <dbReference type="Proteomes" id="UP000574717"/>
    </source>
</evidence>
<keyword evidence="3" id="KW-0411">Iron-sulfur</keyword>
<organism evidence="5 6">
    <name type="scientific">Candidatus Hakubella thermalkaliphila</name>
    <dbReference type="NCBI Taxonomy" id="2754717"/>
    <lineage>
        <taxon>Bacteria</taxon>
        <taxon>Bacillati</taxon>
        <taxon>Actinomycetota</taxon>
        <taxon>Actinomycetota incertae sedis</taxon>
        <taxon>Candidatus Hakubellales</taxon>
        <taxon>Candidatus Hakubellaceae</taxon>
        <taxon>Candidatus Hakubella</taxon>
    </lineage>
</organism>
<dbReference type="CDD" id="cd02980">
    <property type="entry name" value="TRX_Fd_family"/>
    <property type="match status" value="1"/>
</dbReference>
<dbReference type="AlphaFoldDB" id="A0A6V8QG38"/>
<dbReference type="GO" id="GO:0046872">
    <property type="term" value="F:metal ion binding"/>
    <property type="evidence" value="ECO:0007669"/>
    <property type="project" value="UniProtKB-KW"/>
</dbReference>
<dbReference type="Proteomes" id="UP000569018">
    <property type="component" value="Unassembled WGS sequence"/>
</dbReference>
<evidence type="ECO:0000313" key="5">
    <source>
        <dbReference type="EMBL" id="GFP40275.1"/>
    </source>
</evidence>
<accession>A0A6V8QG38</accession>
<dbReference type="GO" id="GO:0051536">
    <property type="term" value="F:iron-sulfur cluster binding"/>
    <property type="evidence" value="ECO:0007669"/>
    <property type="project" value="UniProtKB-KW"/>
</dbReference>
<proteinExistence type="predicted"/>
<dbReference type="EMBL" id="BLSD01000187">
    <property type="protein sequence ID" value="GFP40275.1"/>
    <property type="molecule type" value="Genomic_DNA"/>
</dbReference>
<evidence type="ECO:0000313" key="6">
    <source>
        <dbReference type="Proteomes" id="UP000569018"/>
    </source>
</evidence>
<keyword evidence="2" id="KW-0408">Iron</keyword>
<comment type="caution">
    <text evidence="5">The sequence shown here is derived from an EMBL/GenBank/DDBJ whole genome shotgun (WGS) entry which is preliminary data.</text>
</comment>
<sequence>MLAKTLLIGRGTCCVSAGAEQIHQALVKELTQLGLADKVQVKGTGCRGFSEIDPVVTVEPEGLLYCRVKIEDTPEIARSLLPEGKPVEGLFYYDPVIGKPISHYRDITFYNKQQRTQRFRNFHKNTKICLQKANLCFE</sequence>
<reference evidence="6 7" key="1">
    <citation type="journal article" date="2020" name="Front. Microbiol.">
        <title>Single-cell genomics of novel Actinobacteria with the Wood-Ljungdahl pathway discovered in a serpentinizing system.</title>
        <authorList>
            <person name="Merino N."/>
            <person name="Kawai M."/>
            <person name="Boyd E.S."/>
            <person name="Colman D.R."/>
            <person name="McGlynn S.E."/>
            <person name="Nealson K.H."/>
            <person name="Kurokawa K."/>
            <person name="Hongoh Y."/>
        </authorList>
    </citation>
    <scope>NUCLEOTIDE SEQUENCE [LARGE SCALE GENOMIC DNA]</scope>
    <source>
        <strain evidence="4 7">S03</strain>
        <strain evidence="5 6">S47</strain>
    </source>
</reference>